<dbReference type="Gene3D" id="3.30.460.10">
    <property type="entry name" value="Beta Polymerase, domain 2"/>
    <property type="match status" value="1"/>
</dbReference>
<dbReference type="Pfam" id="PF01743">
    <property type="entry name" value="PolyA_pol"/>
    <property type="match status" value="1"/>
</dbReference>
<keyword evidence="3 11" id="KW-0819">tRNA processing</keyword>
<dbReference type="RefSeq" id="WP_076724639.1">
    <property type="nucleotide sequence ID" value="NZ_JABWTC010000004.1"/>
</dbReference>
<dbReference type="GO" id="GO:0000049">
    <property type="term" value="F:tRNA binding"/>
    <property type="evidence" value="ECO:0007669"/>
    <property type="project" value="UniProtKB-UniRule"/>
</dbReference>
<keyword evidence="10 11" id="KW-0694">RNA-binding</keyword>
<dbReference type="EC" id="2.7.7.72" evidence="11"/>
<feature type="binding site" evidence="11">
    <location>
        <position position="140"/>
    </location>
    <ligand>
        <name>CTP</name>
        <dbReference type="ChEBI" id="CHEBI:37563"/>
    </ligand>
</feature>
<comment type="cofactor">
    <cofactor evidence="1 11">
        <name>Mg(2+)</name>
        <dbReference type="ChEBI" id="CHEBI:18420"/>
    </cofactor>
</comment>
<keyword evidence="2 11" id="KW-0808">Transferase</keyword>
<evidence type="ECO:0000256" key="11">
    <source>
        <dbReference type="HAMAP-Rule" id="MF_01262"/>
    </source>
</evidence>
<feature type="binding site" evidence="11">
    <location>
        <position position="8"/>
    </location>
    <ligand>
        <name>ATP</name>
        <dbReference type="ChEBI" id="CHEBI:30616"/>
    </ligand>
</feature>
<dbReference type="InterPro" id="IPR002646">
    <property type="entry name" value="PolA_pol_head_dom"/>
</dbReference>
<proteinExistence type="inferred from homology"/>
<feature type="binding site" evidence="11">
    <location>
        <position position="11"/>
    </location>
    <ligand>
        <name>CTP</name>
        <dbReference type="ChEBI" id="CHEBI:37563"/>
    </ligand>
</feature>
<evidence type="ECO:0000256" key="5">
    <source>
        <dbReference type="ARBA" id="ARBA00022723"/>
    </source>
</evidence>
<dbReference type="InterPro" id="IPR012006">
    <property type="entry name" value="CCA_bact"/>
</dbReference>
<feature type="binding site" evidence="11">
    <location>
        <position position="91"/>
    </location>
    <ligand>
        <name>ATP</name>
        <dbReference type="ChEBI" id="CHEBI:30616"/>
    </ligand>
</feature>
<evidence type="ECO:0000259" key="13">
    <source>
        <dbReference type="Pfam" id="PF12627"/>
    </source>
</evidence>
<feature type="binding site" evidence="11">
    <location>
        <position position="137"/>
    </location>
    <ligand>
        <name>CTP</name>
        <dbReference type="ChEBI" id="CHEBI:37563"/>
    </ligand>
</feature>
<comment type="caution">
    <text evidence="14">The sequence shown here is derived from an EMBL/GenBank/DDBJ whole genome shotgun (WGS) entry which is preliminary data.</text>
</comment>
<evidence type="ECO:0000256" key="6">
    <source>
        <dbReference type="ARBA" id="ARBA00022741"/>
    </source>
</evidence>
<dbReference type="EMBL" id="MSCW01000007">
    <property type="protein sequence ID" value="ONF43161.1"/>
    <property type="molecule type" value="Genomic_DNA"/>
</dbReference>
<dbReference type="STRING" id="135739.BTO32_10735"/>
<keyword evidence="8 11" id="KW-0067">ATP-binding</keyword>
<comment type="catalytic activity">
    <reaction evidence="11">
        <text>a tRNA with a 3' CCA end + 2 CTP + ATP = a tRNA with a 3' CCACCA end + 3 diphosphate</text>
        <dbReference type="Rhea" id="RHEA:76235"/>
        <dbReference type="Rhea" id="RHEA-COMP:10468"/>
        <dbReference type="Rhea" id="RHEA-COMP:18655"/>
        <dbReference type="ChEBI" id="CHEBI:30616"/>
        <dbReference type="ChEBI" id="CHEBI:33019"/>
        <dbReference type="ChEBI" id="CHEBI:37563"/>
        <dbReference type="ChEBI" id="CHEBI:83071"/>
        <dbReference type="ChEBI" id="CHEBI:195187"/>
    </reaction>
</comment>
<evidence type="ECO:0000256" key="3">
    <source>
        <dbReference type="ARBA" id="ARBA00022694"/>
    </source>
</evidence>
<keyword evidence="15" id="KW-1185">Reference proteome</keyword>
<dbReference type="GO" id="GO:0004810">
    <property type="term" value="F:CCA tRNA nucleotidyltransferase activity"/>
    <property type="evidence" value="ECO:0007669"/>
    <property type="project" value="UniProtKB-UniRule"/>
</dbReference>
<keyword evidence="4 11" id="KW-0548">Nucleotidyltransferase</keyword>
<dbReference type="GO" id="GO:0001680">
    <property type="term" value="P:tRNA 3'-terminal CCA addition"/>
    <property type="evidence" value="ECO:0007669"/>
    <property type="project" value="UniProtKB-UniRule"/>
</dbReference>
<evidence type="ECO:0000256" key="9">
    <source>
        <dbReference type="ARBA" id="ARBA00022842"/>
    </source>
</evidence>
<dbReference type="PANTHER" id="PTHR47545">
    <property type="entry name" value="MULTIFUNCTIONAL CCA PROTEIN"/>
    <property type="match status" value="1"/>
</dbReference>
<comment type="catalytic activity">
    <reaction evidence="11">
        <text>a tRNA precursor + 2 CTP + ATP = a tRNA with a 3' CCA end + 3 diphosphate</text>
        <dbReference type="Rhea" id="RHEA:14433"/>
        <dbReference type="Rhea" id="RHEA-COMP:10465"/>
        <dbReference type="Rhea" id="RHEA-COMP:10468"/>
        <dbReference type="ChEBI" id="CHEBI:30616"/>
        <dbReference type="ChEBI" id="CHEBI:33019"/>
        <dbReference type="ChEBI" id="CHEBI:37563"/>
        <dbReference type="ChEBI" id="CHEBI:74896"/>
        <dbReference type="ChEBI" id="CHEBI:83071"/>
        <dbReference type="EC" id="2.7.7.72"/>
    </reaction>
</comment>
<evidence type="ECO:0000259" key="12">
    <source>
        <dbReference type="Pfam" id="PF01743"/>
    </source>
</evidence>
<feature type="binding site" evidence="11">
    <location>
        <position position="21"/>
    </location>
    <ligand>
        <name>Mg(2+)</name>
        <dbReference type="ChEBI" id="CHEBI:18420"/>
    </ligand>
</feature>
<keyword evidence="5 11" id="KW-0479">Metal-binding</keyword>
<dbReference type="PANTHER" id="PTHR47545:SF1">
    <property type="entry name" value="MULTIFUNCTIONAL CCA PROTEIN"/>
    <property type="match status" value="1"/>
</dbReference>
<evidence type="ECO:0000313" key="14">
    <source>
        <dbReference type="EMBL" id="ONF43161.1"/>
    </source>
</evidence>
<keyword evidence="7 11" id="KW-0692">RNA repair</keyword>
<dbReference type="OrthoDB" id="9805698at2"/>
<dbReference type="Proteomes" id="UP000189339">
    <property type="component" value="Unassembled WGS sequence"/>
</dbReference>
<dbReference type="Pfam" id="PF12627">
    <property type="entry name" value="PolyA_pol_RNAbd"/>
    <property type="match status" value="1"/>
</dbReference>
<dbReference type="SUPFAM" id="SSF81301">
    <property type="entry name" value="Nucleotidyltransferase"/>
    <property type="match status" value="1"/>
</dbReference>
<dbReference type="AlphaFoldDB" id="A0A1V2DS83"/>
<comment type="similarity">
    <text evidence="11">Belongs to the tRNA nucleotidyltransferase/poly(A) polymerase family. Bacterial CCA-adding enzyme type 2 subfamily.</text>
</comment>
<accession>A0A1V2DS83</accession>
<dbReference type="InterPro" id="IPR050124">
    <property type="entry name" value="tRNA_CCA-adding_enzyme"/>
</dbReference>
<dbReference type="GO" id="GO:0005524">
    <property type="term" value="F:ATP binding"/>
    <property type="evidence" value="ECO:0007669"/>
    <property type="project" value="UniProtKB-UniRule"/>
</dbReference>
<feature type="binding site" evidence="11">
    <location>
        <position position="137"/>
    </location>
    <ligand>
        <name>ATP</name>
        <dbReference type="ChEBI" id="CHEBI:30616"/>
    </ligand>
</feature>
<evidence type="ECO:0000256" key="7">
    <source>
        <dbReference type="ARBA" id="ARBA00022800"/>
    </source>
</evidence>
<dbReference type="CDD" id="cd05398">
    <property type="entry name" value="NT_ClassII-CCAase"/>
    <property type="match status" value="1"/>
</dbReference>
<feature type="domain" description="Poly A polymerase head" evidence="12">
    <location>
        <begin position="3"/>
        <end position="122"/>
    </location>
</feature>
<keyword evidence="6 11" id="KW-0547">Nucleotide-binding</keyword>
<protein>
    <recommendedName>
        <fullName evidence="11">CCA-adding enzyme</fullName>
        <ecNumber evidence="11">2.7.7.72</ecNumber>
    </recommendedName>
    <alternativeName>
        <fullName evidence="11">CCA tRNA nucleotidyltransferase</fullName>
    </alternativeName>
    <alternativeName>
        <fullName evidence="11">tRNA CCA-pyrophosphorylase</fullName>
    </alternativeName>
    <alternativeName>
        <fullName evidence="11">tRNA adenylyl-/cytidylyl- transferase</fullName>
    </alternativeName>
    <alternativeName>
        <fullName evidence="11">tRNA nucleotidyltransferase</fullName>
    </alternativeName>
    <alternativeName>
        <fullName evidence="11">tRNA-NT</fullName>
    </alternativeName>
</protein>
<organism evidence="14 15">
    <name type="scientific">Marinobacter lutaoensis</name>
    <dbReference type="NCBI Taxonomy" id="135739"/>
    <lineage>
        <taxon>Bacteria</taxon>
        <taxon>Pseudomonadati</taxon>
        <taxon>Pseudomonadota</taxon>
        <taxon>Gammaproteobacteria</taxon>
        <taxon>Pseudomonadales</taxon>
        <taxon>Marinobacteraceae</taxon>
        <taxon>Marinobacter</taxon>
    </lineage>
</organism>
<feature type="binding site" evidence="11">
    <location>
        <position position="91"/>
    </location>
    <ligand>
        <name>CTP</name>
        <dbReference type="ChEBI" id="CHEBI:37563"/>
    </ligand>
</feature>
<name>A0A1V2DS83_9GAMM</name>
<dbReference type="GO" id="GO:0042245">
    <property type="term" value="P:RNA repair"/>
    <property type="evidence" value="ECO:0007669"/>
    <property type="project" value="UniProtKB-KW"/>
</dbReference>
<dbReference type="GO" id="GO:0160016">
    <property type="term" value="F:CCACCA tRNA nucleotidyltransferase activity"/>
    <property type="evidence" value="ECO:0007669"/>
    <property type="project" value="RHEA"/>
</dbReference>
<feature type="domain" description="tRNA nucleotidyltransferase/poly(A) polymerase RNA and SrmB- binding" evidence="13">
    <location>
        <begin position="149"/>
        <end position="211"/>
    </location>
</feature>
<dbReference type="GO" id="GO:0000287">
    <property type="term" value="F:magnesium ion binding"/>
    <property type="evidence" value="ECO:0007669"/>
    <property type="project" value="UniProtKB-UniRule"/>
</dbReference>
<evidence type="ECO:0000256" key="8">
    <source>
        <dbReference type="ARBA" id="ARBA00022840"/>
    </source>
</evidence>
<feature type="binding site" evidence="11">
    <location>
        <position position="23"/>
    </location>
    <ligand>
        <name>Mg(2+)</name>
        <dbReference type="ChEBI" id="CHEBI:18420"/>
    </ligand>
</feature>
<reference evidence="14 15" key="1">
    <citation type="submission" date="2016-12" db="EMBL/GenBank/DDBJ databases">
        <title>Marinobacter lutaoensis whole genome sequencing.</title>
        <authorList>
            <person name="Verma A."/>
            <person name="Krishnamurthi S."/>
        </authorList>
    </citation>
    <scope>NUCLEOTIDE SEQUENCE [LARGE SCALE GENOMIC DNA]</scope>
    <source>
        <strain evidence="14 15">T5054</strain>
    </source>
</reference>
<evidence type="ECO:0000256" key="2">
    <source>
        <dbReference type="ARBA" id="ARBA00022679"/>
    </source>
</evidence>
<dbReference type="HAMAP" id="MF_01262">
    <property type="entry name" value="CCA_bact_type2"/>
    <property type="match status" value="1"/>
</dbReference>
<evidence type="ECO:0000256" key="4">
    <source>
        <dbReference type="ARBA" id="ARBA00022695"/>
    </source>
</evidence>
<evidence type="ECO:0000256" key="1">
    <source>
        <dbReference type="ARBA" id="ARBA00001946"/>
    </source>
</evidence>
<feature type="binding site" evidence="11">
    <location>
        <position position="11"/>
    </location>
    <ligand>
        <name>ATP</name>
        <dbReference type="ChEBI" id="CHEBI:30616"/>
    </ligand>
</feature>
<evidence type="ECO:0000313" key="15">
    <source>
        <dbReference type="Proteomes" id="UP000189339"/>
    </source>
</evidence>
<dbReference type="InterPro" id="IPR032828">
    <property type="entry name" value="PolyA_RNA-bd"/>
</dbReference>
<comment type="miscellaneous">
    <text evidence="11">A single active site specifically recognizes both ATP and CTP and is responsible for their addition.</text>
</comment>
<evidence type="ECO:0000256" key="10">
    <source>
        <dbReference type="ARBA" id="ARBA00022884"/>
    </source>
</evidence>
<dbReference type="SUPFAM" id="SSF81891">
    <property type="entry name" value="Poly A polymerase C-terminal region-like"/>
    <property type="match status" value="1"/>
</dbReference>
<gene>
    <name evidence="11" type="primary">cca</name>
    <name evidence="14" type="ORF">BTO32_10735</name>
</gene>
<dbReference type="PIRSF" id="PIRSF000813">
    <property type="entry name" value="CCA_bact"/>
    <property type="match status" value="1"/>
</dbReference>
<keyword evidence="9 11" id="KW-0460">Magnesium</keyword>
<feature type="binding site" evidence="11">
    <location>
        <position position="140"/>
    </location>
    <ligand>
        <name>ATP</name>
        <dbReference type="ChEBI" id="CHEBI:30616"/>
    </ligand>
</feature>
<sequence>MQTYLVGGAVRDELLGLDVKDRDWVVVGATPEQMRAQGFRQVGADFPVFLHPRTQEEYALARTERKQGRGYHGFTVYSAPDVTLEQDLQRRDLTINAMARAENGELIDPFHGLDDLKARRLRHVSPAFAEDPLRILRTARFAARFQPLGFSVCEDTLTLMRRMVDDGEVAHLVPERVWQEIQRALHEAAPTVFFRVLAECGALAVLIPELNEPDRLATGLNALDCLALRPDTSTGQRFAGLFAAVPTDQAEHRARCLKAPNDCRDMARLTSHFLDRLTALSLPEGPAPALLELLDTADVWRRRPRFDALLTVLHCATPPGLAGRVRQLELAAQVATGVEPAALLAQGYRGSALGQAIHQERLKRIEGALSAHNHRGSP</sequence>
<comment type="function">
    <text evidence="11">Catalyzes the addition and repair of the essential 3'-terminal CCA sequence in tRNAs without using a nucleic acid template. Adds these three nucleotides in the order of C, C, and A to the tRNA nucleotide-73, using CTP and ATP as substrates and producing inorganic pyrophosphate. tRNA 3'-terminal CCA addition is required both for tRNA processing and repair. Also involved in tRNA surveillance by mediating tandem CCA addition to generate a CCACCA at the 3' terminus of unstable tRNAs. While stable tRNAs receive only 3'-terminal CCA, unstable tRNAs are marked with CCACCA and rapidly degraded.</text>
</comment>
<dbReference type="Gene3D" id="1.10.3090.10">
    <property type="entry name" value="cca-adding enzyme, domain 2"/>
    <property type="match status" value="1"/>
</dbReference>
<feature type="binding site" evidence="11">
    <location>
        <position position="8"/>
    </location>
    <ligand>
        <name>CTP</name>
        <dbReference type="ChEBI" id="CHEBI:37563"/>
    </ligand>
</feature>
<dbReference type="InterPro" id="IPR043519">
    <property type="entry name" value="NT_sf"/>
</dbReference>